<evidence type="ECO:0000256" key="10">
    <source>
        <dbReference type="SAM" id="Phobius"/>
    </source>
</evidence>
<keyword evidence="6" id="KW-0735">Signal-anchor</keyword>
<dbReference type="GO" id="GO:0046354">
    <property type="term" value="P:mannan biosynthetic process"/>
    <property type="evidence" value="ECO:0007669"/>
    <property type="project" value="TreeGrafter"/>
</dbReference>
<dbReference type="PANTHER" id="PTHR31646:SF1">
    <property type="entry name" value="ALPHA-1,2-MANNOSYLTRANSFERASE MNN2"/>
    <property type="match status" value="1"/>
</dbReference>
<keyword evidence="5 10" id="KW-0812">Transmembrane</keyword>
<gene>
    <name evidence="11" type="ORF">G6011_03255</name>
</gene>
<organism evidence="11 12">
    <name type="scientific">Alternaria panax</name>
    <dbReference type="NCBI Taxonomy" id="48097"/>
    <lineage>
        <taxon>Eukaryota</taxon>
        <taxon>Fungi</taxon>
        <taxon>Dikarya</taxon>
        <taxon>Ascomycota</taxon>
        <taxon>Pezizomycotina</taxon>
        <taxon>Dothideomycetes</taxon>
        <taxon>Pleosporomycetidae</taxon>
        <taxon>Pleosporales</taxon>
        <taxon>Pleosporineae</taxon>
        <taxon>Pleosporaceae</taxon>
        <taxon>Alternaria</taxon>
        <taxon>Alternaria sect. Panax</taxon>
    </lineage>
</organism>
<dbReference type="AlphaFoldDB" id="A0AAD4IER3"/>
<evidence type="ECO:0000256" key="4">
    <source>
        <dbReference type="ARBA" id="ARBA00022679"/>
    </source>
</evidence>
<comment type="pathway">
    <text evidence="2">Protein modification; protein glycosylation.</text>
</comment>
<sequence length="503" mass="56908">MLVSIPSVPRLVIIPLFLLTCAIFFIPHGYHGSGALNIPLLTGKNLTAASSTFNTSVRDFWQELVTSLLLSQPQCEPLRLKEDGAGPTIDFQPLRPYQTHPNRILNLSDREETALFRAHYAMRRSAQRLAPKIQFAKGTTGIVTTANTCYMPIFLVSLRMLRMTGCDLPVEVFIDDWTKYDSTVCDTVLPSLNARCVVLSNIYETAARAKPPDHYQYKVFAILFSSFQHVLFLDSDAFPTEDPAKLFSTAPYTTHGLVTWPDFWAQTISAHFYHIAAIPEVPSQSRLSTESGQLLINKDLHRTSLLMMVYYNYYGPDYYYILLSQGSPGAGDKETFVQAALAVGLPYYQVLTPPGVLGNHLNGTFRGVGITQVDPVLDYEYLGPMRSHIHADKLWQNVDLDHPNAKINKEHNKIHENPDKPRPMFLHQNNLKLDPAKVMDDNRVYGSDSRPCRMWGDEKDREKELGSDVERKLWDVITEEGCRLDKGSDTCRRLTKFVDAVFD</sequence>
<comment type="similarity">
    <text evidence="3">Belongs to the MNN1/MNT family.</text>
</comment>
<comment type="subcellular location">
    <subcellularLocation>
        <location evidence="1">Golgi apparatus membrane</location>
        <topology evidence="1">Single-pass type II membrane protein</topology>
    </subcellularLocation>
</comment>
<comment type="caution">
    <text evidence="11">The sequence shown here is derived from an EMBL/GenBank/DDBJ whole genome shotgun (WGS) entry which is preliminary data.</text>
</comment>
<name>A0AAD4IER3_9PLEO</name>
<evidence type="ECO:0000256" key="7">
    <source>
        <dbReference type="ARBA" id="ARBA00022989"/>
    </source>
</evidence>
<evidence type="ECO:0000313" key="12">
    <source>
        <dbReference type="Proteomes" id="UP001199106"/>
    </source>
</evidence>
<dbReference type="GO" id="GO:0000026">
    <property type="term" value="F:alpha-1,2-mannosyltransferase activity"/>
    <property type="evidence" value="ECO:0007669"/>
    <property type="project" value="TreeGrafter"/>
</dbReference>
<evidence type="ECO:0000256" key="2">
    <source>
        <dbReference type="ARBA" id="ARBA00004922"/>
    </source>
</evidence>
<evidence type="ECO:0000256" key="1">
    <source>
        <dbReference type="ARBA" id="ARBA00004323"/>
    </source>
</evidence>
<keyword evidence="12" id="KW-1185">Reference proteome</keyword>
<keyword evidence="9 10" id="KW-0472">Membrane</keyword>
<dbReference type="PANTHER" id="PTHR31646">
    <property type="entry name" value="ALPHA-1,2-MANNOSYLTRANSFERASE MNN2"/>
    <property type="match status" value="1"/>
</dbReference>
<evidence type="ECO:0000256" key="3">
    <source>
        <dbReference type="ARBA" id="ARBA00009105"/>
    </source>
</evidence>
<dbReference type="EMBL" id="JAANER010000002">
    <property type="protein sequence ID" value="KAG9193220.1"/>
    <property type="molecule type" value="Genomic_DNA"/>
</dbReference>
<protein>
    <submittedName>
        <fullName evidence="11">Alpha 1,2-mannosyltransferase</fullName>
        <ecNumber evidence="11">2.4.1.-</ecNumber>
    </submittedName>
</protein>
<evidence type="ECO:0000256" key="8">
    <source>
        <dbReference type="ARBA" id="ARBA00023034"/>
    </source>
</evidence>
<keyword evidence="11" id="KW-0328">Glycosyltransferase</keyword>
<dbReference type="GO" id="GO:0000139">
    <property type="term" value="C:Golgi membrane"/>
    <property type="evidence" value="ECO:0007669"/>
    <property type="project" value="UniProtKB-SubCell"/>
</dbReference>
<proteinExistence type="inferred from homology"/>
<evidence type="ECO:0000313" key="11">
    <source>
        <dbReference type="EMBL" id="KAG9193220.1"/>
    </source>
</evidence>
<evidence type="ECO:0000256" key="9">
    <source>
        <dbReference type="ARBA" id="ARBA00023136"/>
    </source>
</evidence>
<dbReference type="Gene3D" id="3.90.550.10">
    <property type="entry name" value="Spore Coat Polysaccharide Biosynthesis Protein SpsA, Chain A"/>
    <property type="match status" value="1"/>
</dbReference>
<evidence type="ECO:0000256" key="5">
    <source>
        <dbReference type="ARBA" id="ARBA00022692"/>
    </source>
</evidence>
<dbReference type="SUPFAM" id="SSF53448">
    <property type="entry name" value="Nucleotide-diphospho-sugar transferases"/>
    <property type="match status" value="1"/>
</dbReference>
<dbReference type="Proteomes" id="UP001199106">
    <property type="component" value="Unassembled WGS sequence"/>
</dbReference>
<feature type="transmembrane region" description="Helical" evidence="10">
    <location>
        <begin position="12"/>
        <end position="30"/>
    </location>
</feature>
<dbReference type="Pfam" id="PF11051">
    <property type="entry name" value="Mannosyl_trans3"/>
    <property type="match status" value="2"/>
</dbReference>
<dbReference type="InterPro" id="IPR029044">
    <property type="entry name" value="Nucleotide-diphossugar_trans"/>
</dbReference>
<keyword evidence="8" id="KW-0333">Golgi apparatus</keyword>
<evidence type="ECO:0000256" key="6">
    <source>
        <dbReference type="ARBA" id="ARBA00022968"/>
    </source>
</evidence>
<accession>A0AAD4IER3</accession>
<reference evidence="11" key="1">
    <citation type="submission" date="2021-07" db="EMBL/GenBank/DDBJ databases">
        <title>Genome Resource of American Ginseng Black Spot Pathogen Alternaria panax.</title>
        <authorList>
            <person name="Qiu C."/>
            <person name="Wang W."/>
            <person name="Liu Z."/>
        </authorList>
    </citation>
    <scope>NUCLEOTIDE SEQUENCE</scope>
    <source>
        <strain evidence="11">BNCC115425</strain>
    </source>
</reference>
<keyword evidence="4 11" id="KW-0808">Transferase</keyword>
<dbReference type="InterPro" id="IPR022751">
    <property type="entry name" value="Alpha_mannosyltransferase"/>
</dbReference>
<dbReference type="EC" id="2.4.1.-" evidence="11"/>
<keyword evidence="7 10" id="KW-1133">Transmembrane helix</keyword>